<accession>A0A1H9AP39</accession>
<evidence type="ECO:0000256" key="1">
    <source>
        <dbReference type="ARBA" id="ARBA00007689"/>
    </source>
</evidence>
<feature type="domain" description="YCII-related" evidence="2">
    <location>
        <begin position="46"/>
        <end position="112"/>
    </location>
</feature>
<dbReference type="SUPFAM" id="SSF54909">
    <property type="entry name" value="Dimeric alpha+beta barrel"/>
    <property type="match status" value="1"/>
</dbReference>
<reference evidence="4" key="1">
    <citation type="submission" date="2016-10" db="EMBL/GenBank/DDBJ databases">
        <authorList>
            <person name="Varghese N."/>
            <person name="Submissions S."/>
        </authorList>
    </citation>
    <scope>NUCLEOTIDE SEQUENCE [LARGE SCALE GENOMIC DNA]</scope>
    <source>
        <strain evidence="4">DSM 24740</strain>
    </source>
</reference>
<keyword evidence="4" id="KW-1185">Reference proteome</keyword>
<dbReference type="EMBL" id="FOFB01000002">
    <property type="protein sequence ID" value="SEP78429.1"/>
    <property type="molecule type" value="Genomic_DNA"/>
</dbReference>
<dbReference type="Gene3D" id="3.30.70.1060">
    <property type="entry name" value="Dimeric alpha+beta barrel"/>
    <property type="match status" value="1"/>
</dbReference>
<dbReference type="Proteomes" id="UP000199021">
    <property type="component" value="Unassembled WGS sequence"/>
</dbReference>
<dbReference type="InterPro" id="IPR011008">
    <property type="entry name" value="Dimeric_a/b-barrel"/>
</dbReference>
<dbReference type="InterPro" id="IPR005545">
    <property type="entry name" value="YCII"/>
</dbReference>
<evidence type="ECO:0000259" key="2">
    <source>
        <dbReference type="Pfam" id="PF03795"/>
    </source>
</evidence>
<dbReference type="Pfam" id="PF03795">
    <property type="entry name" value="YCII"/>
    <property type="match status" value="1"/>
</dbReference>
<gene>
    <name evidence="3" type="ORF">SAMN05444359_102172</name>
</gene>
<dbReference type="STRING" id="478744.SAMN05444359_102172"/>
<dbReference type="PANTHER" id="PTHR35174">
    <property type="entry name" value="BLL7171 PROTEIN-RELATED"/>
    <property type="match status" value="1"/>
</dbReference>
<sequence>MQDFMMLFRSEENPDFHPSPEELQAEIKLWETWIGGIAAQGKFGSSEALDFSGKILHANGTVTDGPYIELKEIVGGYILVKAEDFDDALQLAQGCPVLSVGGKVEIRPIMHFD</sequence>
<name>A0A1H9AP39_9BACT</name>
<evidence type="ECO:0000313" key="3">
    <source>
        <dbReference type="EMBL" id="SEP78429.1"/>
    </source>
</evidence>
<protein>
    <submittedName>
        <fullName evidence="3">Uncharacterized conserved protein</fullName>
    </submittedName>
</protein>
<dbReference type="AlphaFoldDB" id="A0A1H9AP39"/>
<organism evidence="3 4">
    <name type="scientific">Neolewinella agarilytica</name>
    <dbReference type="NCBI Taxonomy" id="478744"/>
    <lineage>
        <taxon>Bacteria</taxon>
        <taxon>Pseudomonadati</taxon>
        <taxon>Bacteroidota</taxon>
        <taxon>Saprospiria</taxon>
        <taxon>Saprospirales</taxon>
        <taxon>Lewinellaceae</taxon>
        <taxon>Neolewinella</taxon>
    </lineage>
</organism>
<evidence type="ECO:0000313" key="4">
    <source>
        <dbReference type="Proteomes" id="UP000199021"/>
    </source>
</evidence>
<dbReference type="InParanoid" id="A0A1H9AP39"/>
<proteinExistence type="inferred from homology"/>
<dbReference type="OrthoDB" id="7782105at2"/>
<comment type="similarity">
    <text evidence="1">Belongs to the YciI family.</text>
</comment>
<dbReference type="RefSeq" id="WP_090165354.1">
    <property type="nucleotide sequence ID" value="NZ_FOFB01000002.1"/>
</dbReference>